<sequence>MAYESLITPIGDKSQWPKVDLGFIMLPSKLGRSAGRPRITRIPNSGEGCGKKGRKQCPRCHEFGRYAKGCKEPEFDPGCMVAPPPLKAKKRRTKALIIVS</sequence>
<protein>
    <recommendedName>
        <fullName evidence="4">CCHC-type domain-containing protein</fullName>
    </recommendedName>
</protein>
<reference evidence="2 3" key="1">
    <citation type="submission" date="2019-11" db="EMBL/GenBank/DDBJ databases">
        <title>Whole genome sequence of Oryza granulata.</title>
        <authorList>
            <person name="Li W."/>
        </authorList>
    </citation>
    <scope>NUCLEOTIDE SEQUENCE [LARGE SCALE GENOMIC DNA]</scope>
    <source>
        <strain evidence="3">cv. Menghai</strain>
        <tissue evidence="2">Leaf</tissue>
    </source>
</reference>
<name>A0A6G1D0M7_9ORYZ</name>
<dbReference type="AlphaFoldDB" id="A0A6G1D0M7"/>
<feature type="region of interest" description="Disordered" evidence="1">
    <location>
        <begin position="34"/>
        <end position="53"/>
    </location>
</feature>
<proteinExistence type="predicted"/>
<evidence type="ECO:0000313" key="2">
    <source>
        <dbReference type="EMBL" id="KAF0906425.1"/>
    </source>
</evidence>
<accession>A0A6G1D0M7</accession>
<keyword evidence="3" id="KW-1185">Reference proteome</keyword>
<comment type="caution">
    <text evidence="2">The sequence shown here is derived from an EMBL/GenBank/DDBJ whole genome shotgun (WGS) entry which is preliminary data.</text>
</comment>
<evidence type="ECO:0008006" key="4">
    <source>
        <dbReference type="Google" id="ProtNLM"/>
    </source>
</evidence>
<dbReference type="Proteomes" id="UP000479710">
    <property type="component" value="Unassembled WGS sequence"/>
</dbReference>
<dbReference type="OrthoDB" id="676837at2759"/>
<gene>
    <name evidence="2" type="ORF">E2562_011423</name>
</gene>
<evidence type="ECO:0000313" key="3">
    <source>
        <dbReference type="Proteomes" id="UP000479710"/>
    </source>
</evidence>
<dbReference type="EMBL" id="SPHZ02000007">
    <property type="protein sequence ID" value="KAF0906425.1"/>
    <property type="molecule type" value="Genomic_DNA"/>
</dbReference>
<evidence type="ECO:0000256" key="1">
    <source>
        <dbReference type="SAM" id="MobiDB-lite"/>
    </source>
</evidence>
<organism evidence="2 3">
    <name type="scientific">Oryza meyeriana var. granulata</name>
    <dbReference type="NCBI Taxonomy" id="110450"/>
    <lineage>
        <taxon>Eukaryota</taxon>
        <taxon>Viridiplantae</taxon>
        <taxon>Streptophyta</taxon>
        <taxon>Embryophyta</taxon>
        <taxon>Tracheophyta</taxon>
        <taxon>Spermatophyta</taxon>
        <taxon>Magnoliopsida</taxon>
        <taxon>Liliopsida</taxon>
        <taxon>Poales</taxon>
        <taxon>Poaceae</taxon>
        <taxon>BOP clade</taxon>
        <taxon>Oryzoideae</taxon>
        <taxon>Oryzeae</taxon>
        <taxon>Oryzinae</taxon>
        <taxon>Oryza</taxon>
        <taxon>Oryza meyeriana</taxon>
    </lineage>
</organism>